<protein>
    <recommendedName>
        <fullName evidence="5">Putative pre-16S rRNA nuclease</fullName>
        <ecNumber evidence="5">3.1.-.-</ecNumber>
    </recommendedName>
</protein>
<reference evidence="7 8" key="1">
    <citation type="journal article" date="2016" name="Nat. Commun.">
        <title>Thousands of microbial genomes shed light on interconnected biogeochemical processes in an aquifer system.</title>
        <authorList>
            <person name="Anantharaman K."/>
            <person name="Brown C.T."/>
            <person name="Hug L.A."/>
            <person name="Sharon I."/>
            <person name="Castelle C.J."/>
            <person name="Probst A.J."/>
            <person name="Thomas B.C."/>
            <person name="Singh A."/>
            <person name="Wilkins M.J."/>
            <person name="Karaoz U."/>
            <person name="Brodie E.L."/>
            <person name="Williams K.H."/>
            <person name="Hubbard S.S."/>
            <person name="Banfield J.F."/>
        </authorList>
    </citation>
    <scope>NUCLEOTIDE SEQUENCE [LARGE SCALE GENOMIC DNA]</scope>
</reference>
<dbReference type="AlphaFoldDB" id="A0A1F7XYI6"/>
<dbReference type="EMBL" id="MGGE01000052">
    <property type="protein sequence ID" value="OGM20082.1"/>
    <property type="molecule type" value="Genomic_DNA"/>
</dbReference>
<comment type="function">
    <text evidence="5">Could be a nuclease involved in processing of the 5'-end of pre-16S rRNA.</text>
</comment>
<evidence type="ECO:0000256" key="3">
    <source>
        <dbReference type="ARBA" id="ARBA00022722"/>
    </source>
</evidence>
<dbReference type="InterPro" id="IPR006641">
    <property type="entry name" value="YqgF/RNaseH-like_dom"/>
</dbReference>
<evidence type="ECO:0000256" key="5">
    <source>
        <dbReference type="HAMAP-Rule" id="MF_00651"/>
    </source>
</evidence>
<keyword evidence="3 5" id="KW-0540">Nuclease</keyword>
<organism evidence="7 8">
    <name type="scientific">Candidatus Woesebacteria bacterium RIFCSPHIGHO2_01_FULL_38_9</name>
    <dbReference type="NCBI Taxonomy" id="1802492"/>
    <lineage>
        <taxon>Bacteria</taxon>
        <taxon>Candidatus Woeseibacteriota</taxon>
    </lineage>
</organism>
<dbReference type="NCBIfam" id="TIGR00250">
    <property type="entry name" value="RNAse_H_YqgF"/>
    <property type="match status" value="1"/>
</dbReference>
<dbReference type="Pfam" id="PF03652">
    <property type="entry name" value="RuvX"/>
    <property type="match status" value="1"/>
</dbReference>
<evidence type="ECO:0000256" key="2">
    <source>
        <dbReference type="ARBA" id="ARBA00022517"/>
    </source>
</evidence>
<name>A0A1F7XYI6_9BACT</name>
<dbReference type="InterPro" id="IPR037027">
    <property type="entry name" value="YqgF/RNaseH-like_dom_sf"/>
</dbReference>
<proteinExistence type="inferred from homology"/>
<dbReference type="GO" id="GO:0016788">
    <property type="term" value="F:hydrolase activity, acting on ester bonds"/>
    <property type="evidence" value="ECO:0007669"/>
    <property type="project" value="UniProtKB-UniRule"/>
</dbReference>
<evidence type="ECO:0000259" key="6">
    <source>
        <dbReference type="SMART" id="SM00732"/>
    </source>
</evidence>
<comment type="similarity">
    <text evidence="5">Belongs to the YqgF HJR family.</text>
</comment>
<dbReference type="GO" id="GO:0000967">
    <property type="term" value="P:rRNA 5'-end processing"/>
    <property type="evidence" value="ECO:0007669"/>
    <property type="project" value="UniProtKB-UniRule"/>
</dbReference>
<dbReference type="CDD" id="cd16964">
    <property type="entry name" value="YqgF"/>
    <property type="match status" value="1"/>
</dbReference>
<feature type="domain" description="YqgF/RNase H-like" evidence="6">
    <location>
        <begin position="1"/>
        <end position="95"/>
    </location>
</feature>
<dbReference type="GO" id="GO:0005829">
    <property type="term" value="C:cytosol"/>
    <property type="evidence" value="ECO:0007669"/>
    <property type="project" value="TreeGrafter"/>
</dbReference>
<dbReference type="SUPFAM" id="SSF53098">
    <property type="entry name" value="Ribonuclease H-like"/>
    <property type="match status" value="1"/>
</dbReference>
<dbReference type="PANTHER" id="PTHR33317:SF4">
    <property type="entry name" value="POLYNUCLEOTIDYL TRANSFERASE, RIBONUCLEASE H-LIKE SUPERFAMILY PROTEIN"/>
    <property type="match status" value="1"/>
</dbReference>
<dbReference type="HAMAP" id="MF_00651">
    <property type="entry name" value="Nuclease_YqgF"/>
    <property type="match status" value="1"/>
</dbReference>
<keyword evidence="2 5" id="KW-0690">Ribosome biogenesis</keyword>
<evidence type="ECO:0000313" key="7">
    <source>
        <dbReference type="EMBL" id="OGM20082.1"/>
    </source>
</evidence>
<evidence type="ECO:0000256" key="1">
    <source>
        <dbReference type="ARBA" id="ARBA00022490"/>
    </source>
</evidence>
<dbReference type="Gene3D" id="3.30.420.140">
    <property type="entry name" value="YqgF/RNase H-like domain"/>
    <property type="match status" value="1"/>
</dbReference>
<comment type="subcellular location">
    <subcellularLocation>
        <location evidence="5">Cytoplasm</location>
    </subcellularLocation>
</comment>
<dbReference type="PANTHER" id="PTHR33317">
    <property type="entry name" value="POLYNUCLEOTIDYL TRANSFERASE, RIBONUCLEASE H-LIKE SUPERFAMILY PROTEIN"/>
    <property type="match status" value="1"/>
</dbReference>
<dbReference type="Proteomes" id="UP000178419">
    <property type="component" value="Unassembled WGS sequence"/>
</dbReference>
<accession>A0A1F7XYI6</accession>
<dbReference type="InterPro" id="IPR005227">
    <property type="entry name" value="YqgF"/>
</dbReference>
<comment type="caution">
    <text evidence="7">The sequence shown here is derived from an EMBL/GenBank/DDBJ whole genome shotgun (WGS) entry which is preliminary data.</text>
</comment>
<gene>
    <name evidence="7" type="ORF">A2714_01485</name>
</gene>
<dbReference type="EC" id="3.1.-.-" evidence="5"/>
<keyword evidence="4 5" id="KW-0378">Hydrolase</keyword>
<dbReference type="GO" id="GO:0004518">
    <property type="term" value="F:nuclease activity"/>
    <property type="evidence" value="ECO:0007669"/>
    <property type="project" value="UniProtKB-KW"/>
</dbReference>
<keyword evidence="1 5" id="KW-0963">Cytoplasm</keyword>
<dbReference type="InterPro" id="IPR012337">
    <property type="entry name" value="RNaseH-like_sf"/>
</dbReference>
<dbReference type="SMART" id="SM00732">
    <property type="entry name" value="YqgFc"/>
    <property type="match status" value="1"/>
</dbReference>
<evidence type="ECO:0000313" key="8">
    <source>
        <dbReference type="Proteomes" id="UP000178419"/>
    </source>
</evidence>
<evidence type="ECO:0000256" key="4">
    <source>
        <dbReference type="ARBA" id="ARBA00022801"/>
    </source>
</evidence>
<sequence>MQILGIDYGRKKIGLAFGNTEARLAEPLRILRYEDIKILSQKIGEIVKEYNIEKIVVGISEGEMAKETKEFGKKLEENLKVPVIFQDETLTTQDAQKFAIEAGINRKKRKLLEDAYSAAIILQTYLDYQK</sequence>